<dbReference type="SUPFAM" id="SSF56399">
    <property type="entry name" value="ADP-ribosylation"/>
    <property type="match status" value="1"/>
</dbReference>
<organism evidence="1 2">
    <name type="scientific">Bartonella apis</name>
    <dbReference type="NCBI Taxonomy" id="1686310"/>
    <lineage>
        <taxon>Bacteria</taxon>
        <taxon>Pseudomonadati</taxon>
        <taxon>Pseudomonadota</taxon>
        <taxon>Alphaproteobacteria</taxon>
        <taxon>Hyphomicrobiales</taxon>
        <taxon>Bartonellaceae</taxon>
        <taxon>Bartonella</taxon>
    </lineage>
</organism>
<dbReference type="PANTHER" id="PTHR34129">
    <property type="entry name" value="BLR1139 PROTEIN"/>
    <property type="match status" value="1"/>
</dbReference>
<dbReference type="Gene3D" id="3.20.170.20">
    <property type="entry name" value="Protein of unknown function DUF952"/>
    <property type="match status" value="1"/>
</dbReference>
<keyword evidence="2" id="KW-1185">Reference proteome</keyword>
<proteinExistence type="predicted"/>
<comment type="caution">
    <text evidence="1">The sequence shown here is derived from an EMBL/GenBank/DDBJ whole genome shotgun (WGS) entry which is preliminary data.</text>
</comment>
<name>A0A1R0FAZ0_9HYPH</name>
<dbReference type="PANTHER" id="PTHR34129:SF1">
    <property type="entry name" value="DUF952 DOMAIN-CONTAINING PROTEIN"/>
    <property type="match status" value="1"/>
</dbReference>
<protein>
    <submittedName>
        <fullName evidence="1">Uncharacterized conserved protein, DUF952 family</fullName>
    </submittedName>
</protein>
<dbReference type="EMBL" id="LXYT01000001">
    <property type="protein sequence ID" value="OLY44059.1"/>
    <property type="molecule type" value="Genomic_DNA"/>
</dbReference>
<sequence length="121" mass="13428">MLGSKDMALIYKIVSKDEWKKAEETGVFSGAAVDIADGFIHFSTGEQVAETANKHFKEQKNLLLVAVDEDELDEEALRYEVSRGDAFFPHLYGELSLEAVVGVSPFEADEKGTFHFSEVLP</sequence>
<dbReference type="InterPro" id="IPR009297">
    <property type="entry name" value="DUF952"/>
</dbReference>
<accession>A0A1R0FAZ0</accession>
<evidence type="ECO:0000313" key="1">
    <source>
        <dbReference type="EMBL" id="OLY44059.1"/>
    </source>
</evidence>
<gene>
    <name evidence="1" type="ORF">PEB0149_015120</name>
</gene>
<dbReference type="AlphaFoldDB" id="A0A1R0FAZ0"/>
<dbReference type="Proteomes" id="UP000187344">
    <property type="component" value="Unassembled WGS sequence"/>
</dbReference>
<evidence type="ECO:0000313" key="2">
    <source>
        <dbReference type="Proteomes" id="UP000187344"/>
    </source>
</evidence>
<reference evidence="1 2" key="1">
    <citation type="submission" date="2016-12" db="EMBL/GenBank/DDBJ databases">
        <title>Comparative genomics of Bartonella apis.</title>
        <authorList>
            <person name="Engel P."/>
        </authorList>
    </citation>
    <scope>NUCLEOTIDE SEQUENCE [LARGE SCALE GENOMIC DNA]</scope>
    <source>
        <strain evidence="1 2">PEB0149</strain>
    </source>
</reference>
<dbReference type="Pfam" id="PF06108">
    <property type="entry name" value="DUF952"/>
    <property type="match status" value="1"/>
</dbReference>